<reference evidence="4" key="1">
    <citation type="submission" date="2020-10" db="EMBL/GenBank/DDBJ databases">
        <authorList>
            <person name="Gilroy R."/>
        </authorList>
    </citation>
    <scope>NUCLEOTIDE SEQUENCE</scope>
    <source>
        <strain evidence="4">ChiSxjej1B13-7958</strain>
    </source>
</reference>
<evidence type="ECO:0000256" key="1">
    <source>
        <dbReference type="ARBA" id="ARBA00006336"/>
    </source>
</evidence>
<evidence type="ECO:0000256" key="2">
    <source>
        <dbReference type="ARBA" id="ARBA00022801"/>
    </source>
</evidence>
<dbReference type="InterPro" id="IPR050272">
    <property type="entry name" value="Isochorismatase-like_hydrls"/>
</dbReference>
<dbReference type="InterPro" id="IPR000868">
    <property type="entry name" value="Isochorismatase-like_dom"/>
</dbReference>
<evidence type="ECO:0000313" key="5">
    <source>
        <dbReference type="Proteomes" id="UP000824242"/>
    </source>
</evidence>
<organism evidence="4 5">
    <name type="scientific">Candidatus Caccousia avicola</name>
    <dbReference type="NCBI Taxonomy" id="2840721"/>
    <lineage>
        <taxon>Bacteria</taxon>
        <taxon>Bacillati</taxon>
        <taxon>Bacillota</taxon>
        <taxon>Clostridia</taxon>
        <taxon>Eubacteriales</taxon>
        <taxon>Oscillospiraceae</taxon>
        <taxon>Oscillospiraceae incertae sedis</taxon>
        <taxon>Candidatus Caccousia</taxon>
    </lineage>
</organism>
<comment type="caution">
    <text evidence="4">The sequence shown here is derived from an EMBL/GenBank/DDBJ whole genome shotgun (WGS) entry which is preliminary data.</text>
</comment>
<proteinExistence type="inferred from homology"/>
<evidence type="ECO:0000259" key="3">
    <source>
        <dbReference type="Pfam" id="PF00857"/>
    </source>
</evidence>
<dbReference type="InterPro" id="IPR036380">
    <property type="entry name" value="Isochorismatase-like_sf"/>
</dbReference>
<accession>A0A9D1DDB8</accession>
<dbReference type="AlphaFoldDB" id="A0A9D1DDB8"/>
<comment type="similarity">
    <text evidence="1">Belongs to the isochorismatase family.</text>
</comment>
<dbReference type="EMBL" id="DVGZ01000025">
    <property type="protein sequence ID" value="HIR46456.1"/>
    <property type="molecule type" value="Genomic_DNA"/>
</dbReference>
<feature type="domain" description="Isochorismatase-like" evidence="3">
    <location>
        <begin position="4"/>
        <end position="171"/>
    </location>
</feature>
<dbReference type="Proteomes" id="UP000824242">
    <property type="component" value="Unassembled WGS sequence"/>
</dbReference>
<dbReference type="CDD" id="cd00431">
    <property type="entry name" value="cysteine_hydrolases"/>
    <property type="match status" value="1"/>
</dbReference>
<dbReference type="GO" id="GO:0016787">
    <property type="term" value="F:hydrolase activity"/>
    <property type="evidence" value="ECO:0007669"/>
    <property type="project" value="UniProtKB-KW"/>
</dbReference>
<dbReference type="Gene3D" id="3.40.50.850">
    <property type="entry name" value="Isochorismatase-like"/>
    <property type="match status" value="1"/>
</dbReference>
<protein>
    <submittedName>
        <fullName evidence="4">Cysteine hydrolase</fullName>
    </submittedName>
</protein>
<dbReference type="Pfam" id="PF00857">
    <property type="entry name" value="Isochorismatase"/>
    <property type="match status" value="1"/>
</dbReference>
<gene>
    <name evidence="4" type="ORF">IAB89_02180</name>
</gene>
<dbReference type="SUPFAM" id="SSF52499">
    <property type="entry name" value="Isochorismatase-like hydrolases"/>
    <property type="match status" value="1"/>
</dbReference>
<name>A0A9D1DDB8_9FIRM</name>
<evidence type="ECO:0000313" key="4">
    <source>
        <dbReference type="EMBL" id="HIR46456.1"/>
    </source>
</evidence>
<keyword evidence="2 4" id="KW-0378">Hydrolase</keyword>
<reference evidence="4" key="2">
    <citation type="journal article" date="2021" name="PeerJ">
        <title>Extensive microbial diversity within the chicken gut microbiome revealed by metagenomics and culture.</title>
        <authorList>
            <person name="Gilroy R."/>
            <person name="Ravi A."/>
            <person name="Getino M."/>
            <person name="Pursley I."/>
            <person name="Horton D.L."/>
            <person name="Alikhan N.F."/>
            <person name="Baker D."/>
            <person name="Gharbi K."/>
            <person name="Hall N."/>
            <person name="Watson M."/>
            <person name="Adriaenssens E.M."/>
            <person name="Foster-Nyarko E."/>
            <person name="Jarju S."/>
            <person name="Secka A."/>
            <person name="Antonio M."/>
            <person name="Oren A."/>
            <person name="Chaudhuri R.R."/>
            <person name="La Ragione R."/>
            <person name="Hildebrand F."/>
            <person name="Pallen M.J."/>
        </authorList>
    </citation>
    <scope>NUCLEOTIDE SEQUENCE</scope>
    <source>
        <strain evidence="4">ChiSxjej1B13-7958</strain>
    </source>
</reference>
<dbReference type="PANTHER" id="PTHR43540">
    <property type="entry name" value="PEROXYUREIDOACRYLATE/UREIDOACRYLATE AMIDOHYDROLASE-RELATED"/>
    <property type="match status" value="1"/>
</dbReference>
<dbReference type="PANTHER" id="PTHR43540:SF6">
    <property type="entry name" value="ISOCHORISMATASE-LIKE DOMAIN-CONTAINING PROTEIN"/>
    <property type="match status" value="1"/>
</dbReference>
<sequence length="176" mass="19101">MNKLLIVVDYQNDFVNGSLGFAGAQALEEAICEKIQAYQKAGDDVVCTLDTHGEDYSETQEGRKLPIPHCLRNTQGWQLYGKTAELLKGCRKFEKPVFGSAELFEFLRQTPYSSIELCGLVSNICVVSNAVLARTAQPEAEIVVDAACTASNDPALNEAVLQVLAGLQVTVLHHGS</sequence>